<dbReference type="InterPro" id="IPR035906">
    <property type="entry name" value="MetI-like_sf"/>
</dbReference>
<feature type="domain" description="ABC transmembrane type-1" evidence="8">
    <location>
        <begin position="98"/>
        <end position="311"/>
    </location>
</feature>
<feature type="transmembrane region" description="Helical" evidence="7">
    <location>
        <begin position="243"/>
        <end position="263"/>
    </location>
</feature>
<protein>
    <submittedName>
        <fullName evidence="9">Sugar ABC transporter permease</fullName>
    </submittedName>
</protein>
<evidence type="ECO:0000256" key="2">
    <source>
        <dbReference type="ARBA" id="ARBA00022448"/>
    </source>
</evidence>
<dbReference type="RefSeq" id="WP_022858507.1">
    <property type="nucleotide sequence ID" value="NZ_CP007457.1"/>
</dbReference>
<keyword evidence="3" id="KW-1003">Cell membrane</keyword>
<dbReference type="STRING" id="1447715.AH67_02835"/>
<dbReference type="KEGG" id="bpsp:AH67_02835"/>
<feature type="transmembrane region" description="Helical" evidence="7">
    <location>
        <begin position="182"/>
        <end position="205"/>
    </location>
</feature>
<dbReference type="InterPro" id="IPR000515">
    <property type="entry name" value="MetI-like"/>
</dbReference>
<name>A0A0A7I9V7_9BIFI</name>
<dbReference type="Proteomes" id="UP000030636">
    <property type="component" value="Chromosome"/>
</dbReference>
<comment type="similarity">
    <text evidence="7">Belongs to the binding-protein-dependent transport system permease family.</text>
</comment>
<feature type="transmembrane region" description="Helical" evidence="7">
    <location>
        <begin position="290"/>
        <end position="311"/>
    </location>
</feature>
<evidence type="ECO:0000256" key="3">
    <source>
        <dbReference type="ARBA" id="ARBA00022475"/>
    </source>
</evidence>
<evidence type="ECO:0000256" key="6">
    <source>
        <dbReference type="ARBA" id="ARBA00023136"/>
    </source>
</evidence>
<keyword evidence="4 7" id="KW-0812">Transmembrane</keyword>
<feature type="transmembrane region" description="Helical" evidence="7">
    <location>
        <begin position="135"/>
        <end position="155"/>
    </location>
</feature>
<gene>
    <name evidence="9" type="ORF">AH67_02835</name>
</gene>
<dbReference type="SUPFAM" id="SSF161098">
    <property type="entry name" value="MetI-like"/>
    <property type="match status" value="1"/>
</dbReference>
<feature type="transmembrane region" description="Helical" evidence="7">
    <location>
        <begin position="97"/>
        <end position="123"/>
    </location>
</feature>
<dbReference type="Pfam" id="PF00528">
    <property type="entry name" value="BPD_transp_1"/>
    <property type="match status" value="1"/>
</dbReference>
<keyword evidence="6 7" id="KW-0472">Membrane</keyword>
<keyword evidence="10" id="KW-1185">Reference proteome</keyword>
<dbReference type="PROSITE" id="PS50928">
    <property type="entry name" value="ABC_TM1"/>
    <property type="match status" value="1"/>
</dbReference>
<proteinExistence type="inferred from homology"/>
<evidence type="ECO:0000256" key="4">
    <source>
        <dbReference type="ARBA" id="ARBA00022692"/>
    </source>
</evidence>
<dbReference type="PANTHER" id="PTHR30193:SF37">
    <property type="entry name" value="INNER MEMBRANE ABC TRANSPORTER PERMEASE PROTEIN YCJO"/>
    <property type="match status" value="1"/>
</dbReference>
<dbReference type="GO" id="GO:0005886">
    <property type="term" value="C:plasma membrane"/>
    <property type="evidence" value="ECO:0007669"/>
    <property type="project" value="UniProtKB-SubCell"/>
</dbReference>
<reference evidence="9 10" key="1">
    <citation type="journal article" date="2015" name="Genome Announc.">
        <title>Bifidobacterium pseudolongum Strain PV8-2, Isolated from a Stool Sample of an Anemic Kenyan Infant.</title>
        <authorList>
            <person name="Vazquez-Gutierrez P."/>
            <person name="Lacroix C."/>
            <person name="Chassard C."/>
            <person name="Klumpp J."/>
            <person name="Stevens M.J."/>
            <person name="Jans C."/>
        </authorList>
    </citation>
    <scope>NUCLEOTIDE SEQUENCE [LARGE SCALE GENOMIC DNA]</scope>
    <source>
        <strain evidence="9 10">PV8-2</strain>
    </source>
</reference>
<dbReference type="HOGENOM" id="CLU_016047_0_0_11"/>
<organism evidence="9 10">
    <name type="scientific">Bifidobacterium pseudolongum PV8-2</name>
    <dbReference type="NCBI Taxonomy" id="1447715"/>
    <lineage>
        <taxon>Bacteria</taxon>
        <taxon>Bacillati</taxon>
        <taxon>Actinomycetota</taxon>
        <taxon>Actinomycetes</taxon>
        <taxon>Bifidobacteriales</taxon>
        <taxon>Bifidobacteriaceae</taxon>
        <taxon>Bifidobacterium</taxon>
    </lineage>
</organism>
<dbReference type="EMBL" id="CP007457">
    <property type="protein sequence ID" value="AIZ15990.1"/>
    <property type="molecule type" value="Genomic_DNA"/>
</dbReference>
<comment type="subcellular location">
    <subcellularLocation>
        <location evidence="1 7">Cell membrane</location>
        <topology evidence="1 7">Multi-pass membrane protein</topology>
    </subcellularLocation>
</comment>
<accession>A0A0A7I9V7</accession>
<keyword evidence="5 7" id="KW-1133">Transmembrane helix</keyword>
<dbReference type="InterPro" id="IPR051393">
    <property type="entry name" value="ABC_transporter_permease"/>
</dbReference>
<dbReference type="Gene3D" id="1.10.3720.10">
    <property type="entry name" value="MetI-like"/>
    <property type="match status" value="1"/>
</dbReference>
<evidence type="ECO:0000256" key="7">
    <source>
        <dbReference type="RuleBase" id="RU363032"/>
    </source>
</evidence>
<evidence type="ECO:0000259" key="8">
    <source>
        <dbReference type="PROSITE" id="PS50928"/>
    </source>
</evidence>
<evidence type="ECO:0000256" key="5">
    <source>
        <dbReference type="ARBA" id="ARBA00022989"/>
    </source>
</evidence>
<feature type="transmembrane region" description="Helical" evidence="7">
    <location>
        <begin position="37"/>
        <end position="64"/>
    </location>
</feature>
<keyword evidence="2 7" id="KW-0813">Transport</keyword>
<dbReference type="GO" id="GO:0055085">
    <property type="term" value="P:transmembrane transport"/>
    <property type="evidence" value="ECO:0007669"/>
    <property type="project" value="InterPro"/>
</dbReference>
<dbReference type="CDD" id="cd06261">
    <property type="entry name" value="TM_PBP2"/>
    <property type="match status" value="1"/>
</dbReference>
<dbReference type="PANTHER" id="PTHR30193">
    <property type="entry name" value="ABC TRANSPORTER PERMEASE PROTEIN"/>
    <property type="match status" value="1"/>
</dbReference>
<dbReference type="AlphaFoldDB" id="A0A0A7I9V7"/>
<evidence type="ECO:0000313" key="9">
    <source>
        <dbReference type="EMBL" id="AIZ15990.1"/>
    </source>
</evidence>
<evidence type="ECO:0000256" key="1">
    <source>
        <dbReference type="ARBA" id="ARBA00004651"/>
    </source>
</evidence>
<evidence type="ECO:0000313" key="10">
    <source>
        <dbReference type="Proteomes" id="UP000030636"/>
    </source>
</evidence>
<sequence>MTEMNDAVAVGRPVAETKKRGGERKPSNGKGRRNLEIFILSAPAIILFCCFVILPIILGAYYGFYQWKGFGTPSENGKFVGLQNYIVALKDPNFQQAILHTFEIVIGSLVIQGPLAILFALLLNQKFKGRGLIRTLIFVPYVVSEVIVGTGWSLLLQKKGAVNQILESLGMHGVDWLANPKVAIWTLLLLISWKYIGFAVILMLAGMQSIPEELYEAAKVDGAGFWQIQKSITLPLLAPTLRIWVFLSMIGSLQLFDLVYIIWGQYVSTTAGVSTMATYMVREGRGAGNYGYGSAVALIIFVISLIVALTYQHFVLNRDLDGALTDKKASKKRKKRQTAEDEALAVAMEGVK</sequence>